<dbReference type="PANTHER" id="PTHR12810:SF0">
    <property type="entry name" value="SMALL RIBOSOMAL SUBUNIT PROTEIN MS29"/>
    <property type="match status" value="1"/>
</dbReference>
<evidence type="ECO:0000256" key="1">
    <source>
        <dbReference type="ARBA" id="ARBA00004173"/>
    </source>
</evidence>
<evidence type="ECO:0000256" key="5">
    <source>
        <dbReference type="ARBA" id="ARBA00023128"/>
    </source>
</evidence>
<evidence type="ECO:0000256" key="2">
    <source>
        <dbReference type="ARBA" id="ARBA00009863"/>
    </source>
</evidence>
<evidence type="ECO:0000256" key="3">
    <source>
        <dbReference type="ARBA" id="ARBA00022946"/>
    </source>
</evidence>
<dbReference type="VEuPathDB" id="FungiDB:jhhlp_007058"/>
<dbReference type="AlphaFoldDB" id="A0A2N3N1K4"/>
<keyword evidence="6" id="KW-0687">Ribonucleoprotein</keyword>
<comment type="caution">
    <text evidence="8">The sequence shown here is derived from an EMBL/GenBank/DDBJ whole genome shotgun (WGS) entry which is preliminary data.</text>
</comment>
<keyword evidence="3" id="KW-0809">Transit peptide</keyword>
<evidence type="ECO:0000256" key="6">
    <source>
        <dbReference type="ARBA" id="ARBA00023274"/>
    </source>
</evidence>
<dbReference type="GO" id="GO:0003735">
    <property type="term" value="F:structural constituent of ribosome"/>
    <property type="evidence" value="ECO:0007669"/>
    <property type="project" value="TreeGrafter"/>
</dbReference>
<dbReference type="PANTHER" id="PTHR12810">
    <property type="entry name" value="MITOCHONDRIAL 28S RIBOSOMAL PROTEIN S29"/>
    <property type="match status" value="1"/>
</dbReference>
<comment type="similarity">
    <text evidence="2">Belongs to the mitochondrion-specific ribosomal protein mS29 family.</text>
</comment>
<dbReference type="InterPro" id="IPR019368">
    <property type="entry name" value="Ribosomal_mS29"/>
</dbReference>
<keyword evidence="5" id="KW-0496">Mitochondrion</keyword>
<protein>
    <recommendedName>
        <fullName evidence="7">Small ribosomal subunit protein mS29</fullName>
    </recommendedName>
</protein>
<dbReference type="EMBL" id="NLAX01001034">
    <property type="protein sequence ID" value="PKS06310.1"/>
    <property type="molecule type" value="Genomic_DNA"/>
</dbReference>
<proteinExistence type="inferred from homology"/>
<gene>
    <name evidence="8" type="ORF">jhhlp_007058</name>
</gene>
<dbReference type="InParanoid" id="A0A2N3N1K4"/>
<dbReference type="Proteomes" id="UP000233524">
    <property type="component" value="Unassembled WGS sequence"/>
</dbReference>
<reference evidence="8 9" key="1">
    <citation type="journal article" date="2017" name="G3 (Bethesda)">
        <title>First Draft Genome Sequence of the Pathogenic Fungus Lomentospora prolificans (Formerly Scedosporium prolificans).</title>
        <authorList>
            <person name="Luo R."/>
            <person name="Zimin A."/>
            <person name="Workman R."/>
            <person name="Fan Y."/>
            <person name="Pertea G."/>
            <person name="Grossman N."/>
            <person name="Wear M.P."/>
            <person name="Jia B."/>
            <person name="Miller H."/>
            <person name="Casadevall A."/>
            <person name="Timp W."/>
            <person name="Zhang S.X."/>
            <person name="Salzberg S.L."/>
        </authorList>
    </citation>
    <scope>NUCLEOTIDE SEQUENCE [LARGE SCALE GENOMIC DNA]</scope>
    <source>
        <strain evidence="8 9">JHH-5317</strain>
    </source>
</reference>
<dbReference type="Pfam" id="PF10236">
    <property type="entry name" value="DAP3"/>
    <property type="match status" value="1"/>
</dbReference>
<dbReference type="GO" id="GO:0005763">
    <property type="term" value="C:mitochondrial small ribosomal subunit"/>
    <property type="evidence" value="ECO:0007669"/>
    <property type="project" value="TreeGrafter"/>
</dbReference>
<keyword evidence="9" id="KW-1185">Reference proteome</keyword>
<dbReference type="FunCoup" id="A0A2N3N1K4">
    <property type="interactions" value="81"/>
</dbReference>
<keyword evidence="4" id="KW-0689">Ribosomal protein</keyword>
<organism evidence="8 9">
    <name type="scientific">Lomentospora prolificans</name>
    <dbReference type="NCBI Taxonomy" id="41688"/>
    <lineage>
        <taxon>Eukaryota</taxon>
        <taxon>Fungi</taxon>
        <taxon>Dikarya</taxon>
        <taxon>Ascomycota</taxon>
        <taxon>Pezizomycotina</taxon>
        <taxon>Sordariomycetes</taxon>
        <taxon>Hypocreomycetidae</taxon>
        <taxon>Microascales</taxon>
        <taxon>Microascaceae</taxon>
        <taxon>Lomentospora</taxon>
    </lineage>
</organism>
<sequence>MSSQATMASIALRCLGKTRPTPFSARIAPVLTPILSTTVIATPNNAAASFSTSTRLENQKGKHIVKGKAKKNYKKKKGALVRAKTPAPGERKAFRKRIQLSNNNAIAVTGLGDLAPESMASDEAHGRVLGVPDSVIDQLRAVEAFRPTQSWGFFKRPHVLVRSETVELAKMMESAKKDKNVLKLIVNGGRATGKSTLLLQAMAHGFLNKWVVINIPEAFQLVNAHTDYAPVPDTDPLQFCQPSYSLKLLQAISKANDAVLRTLPVTKDYSNVTYLAHLGPNPTLGDLAASCRELEFAWPTLSALWTELTTVRGRPPILFTLDGLGFVMRDSAYRDPSFNLVHAHELTTVRLFTDAISGKTAFPNGAAIIGSCGGNDNVKLPSLDLILSQLKAGAEGKEIPKPNPYERGYDDRVFDVLKDTRLLSVEGISKDEARSIMEYWAASGAFLEAVTEPAVSSKWTLSGHGVLGEMERVTLRSMRG</sequence>
<name>A0A2N3N1K4_9PEZI</name>
<accession>A0A2N3N1K4</accession>
<dbReference type="OrthoDB" id="274828at2759"/>
<evidence type="ECO:0000313" key="9">
    <source>
        <dbReference type="Proteomes" id="UP000233524"/>
    </source>
</evidence>
<dbReference type="STRING" id="41688.A0A2N3N1K4"/>
<comment type="subcellular location">
    <subcellularLocation>
        <location evidence="1">Mitochondrion</location>
    </subcellularLocation>
</comment>
<evidence type="ECO:0000256" key="7">
    <source>
        <dbReference type="ARBA" id="ARBA00035140"/>
    </source>
</evidence>
<evidence type="ECO:0000256" key="4">
    <source>
        <dbReference type="ARBA" id="ARBA00022980"/>
    </source>
</evidence>
<evidence type="ECO:0000313" key="8">
    <source>
        <dbReference type="EMBL" id="PKS06310.1"/>
    </source>
</evidence>